<dbReference type="RefSeq" id="WP_315947982.1">
    <property type="nucleotide sequence ID" value="NZ_JAWCUA010000010.1"/>
</dbReference>
<protein>
    <submittedName>
        <fullName evidence="1">Uncharacterized protein</fullName>
    </submittedName>
</protein>
<name>A0ABU3R3Y5_9GAMM</name>
<evidence type="ECO:0000313" key="1">
    <source>
        <dbReference type="EMBL" id="MDU0114363.1"/>
    </source>
</evidence>
<evidence type="ECO:0000313" key="2">
    <source>
        <dbReference type="Proteomes" id="UP001257914"/>
    </source>
</evidence>
<dbReference type="Proteomes" id="UP001257914">
    <property type="component" value="Unassembled WGS sequence"/>
</dbReference>
<proteinExistence type="predicted"/>
<organism evidence="1 2">
    <name type="scientific">Psychrosphaera aquimarina</name>
    <dbReference type="NCBI Taxonomy" id="2044854"/>
    <lineage>
        <taxon>Bacteria</taxon>
        <taxon>Pseudomonadati</taxon>
        <taxon>Pseudomonadota</taxon>
        <taxon>Gammaproteobacteria</taxon>
        <taxon>Alteromonadales</taxon>
        <taxon>Pseudoalteromonadaceae</taxon>
        <taxon>Psychrosphaera</taxon>
    </lineage>
</organism>
<reference evidence="1 2" key="1">
    <citation type="submission" date="2023-10" db="EMBL/GenBank/DDBJ databases">
        <title>Psychrosphaera aquimaarina strain SW33 isolated from seawater.</title>
        <authorList>
            <person name="Bayburt H."/>
            <person name="Kim J.M."/>
            <person name="Choi B.J."/>
            <person name="Jeon C.O."/>
        </authorList>
    </citation>
    <scope>NUCLEOTIDE SEQUENCE [LARGE SCALE GENOMIC DNA]</scope>
    <source>
        <strain evidence="1 2">KCTC 52743</strain>
    </source>
</reference>
<keyword evidence="2" id="KW-1185">Reference proteome</keyword>
<gene>
    <name evidence="1" type="ORF">RT723_15460</name>
</gene>
<sequence length="140" mass="15497">MSVLFYKNQFGSVSLTIEDNIMVAQFKGAISSGIVSYFIKASEVALTKIKTPHWGYVSYSEQADAATPDALKELFIVGQNFHNAGCVKSAYVLKSAIAISQVKKLRDSINVTEPLSDVLFDELEDAKQFVSEYLKSYQPN</sequence>
<accession>A0ABU3R3Y5</accession>
<dbReference type="EMBL" id="JAWCUA010000010">
    <property type="protein sequence ID" value="MDU0114363.1"/>
    <property type="molecule type" value="Genomic_DNA"/>
</dbReference>
<comment type="caution">
    <text evidence="1">The sequence shown here is derived from an EMBL/GenBank/DDBJ whole genome shotgun (WGS) entry which is preliminary data.</text>
</comment>